<protein>
    <submittedName>
        <fullName evidence="1">Uncharacterized protein</fullName>
    </submittedName>
</protein>
<name>A0A087T814_STEMI</name>
<reference evidence="1 2" key="1">
    <citation type="submission" date="2013-11" db="EMBL/GenBank/DDBJ databases">
        <title>Genome sequencing of Stegodyphus mimosarum.</title>
        <authorList>
            <person name="Bechsgaard J."/>
        </authorList>
    </citation>
    <scope>NUCLEOTIDE SEQUENCE [LARGE SCALE GENOMIC DNA]</scope>
</reference>
<dbReference type="EMBL" id="KK113873">
    <property type="protein sequence ID" value="KFM61253.1"/>
    <property type="molecule type" value="Genomic_DNA"/>
</dbReference>
<evidence type="ECO:0000313" key="2">
    <source>
        <dbReference type="Proteomes" id="UP000054359"/>
    </source>
</evidence>
<keyword evidence="2" id="KW-1185">Reference proteome</keyword>
<dbReference type="Proteomes" id="UP000054359">
    <property type="component" value="Unassembled WGS sequence"/>
</dbReference>
<feature type="non-terminal residue" evidence="1">
    <location>
        <position position="122"/>
    </location>
</feature>
<sequence>MGTLLEENVLEVQKVDRLLKINDDLLICVQGKEIHKAFHLAQDVLDFIYEWFHFDRLLPLSVLPHPSVRQPVQILGSMDIDENSFSNVCYKDGNKIDDEVGFAYVIFKDGVEIECHQFRIRN</sequence>
<evidence type="ECO:0000313" key="1">
    <source>
        <dbReference type="EMBL" id="KFM61253.1"/>
    </source>
</evidence>
<organism evidence="1 2">
    <name type="scientific">Stegodyphus mimosarum</name>
    <name type="common">African social velvet spider</name>
    <dbReference type="NCBI Taxonomy" id="407821"/>
    <lineage>
        <taxon>Eukaryota</taxon>
        <taxon>Metazoa</taxon>
        <taxon>Ecdysozoa</taxon>
        <taxon>Arthropoda</taxon>
        <taxon>Chelicerata</taxon>
        <taxon>Arachnida</taxon>
        <taxon>Araneae</taxon>
        <taxon>Araneomorphae</taxon>
        <taxon>Entelegynae</taxon>
        <taxon>Eresoidea</taxon>
        <taxon>Eresidae</taxon>
        <taxon>Stegodyphus</taxon>
    </lineage>
</organism>
<gene>
    <name evidence="1" type="ORF">X975_23174</name>
</gene>
<accession>A0A087T814</accession>
<dbReference type="AlphaFoldDB" id="A0A087T814"/>
<proteinExistence type="predicted"/>